<protein>
    <submittedName>
        <fullName evidence="2">Uncharacterized protein</fullName>
    </submittedName>
</protein>
<evidence type="ECO:0000313" key="3">
    <source>
        <dbReference type="Proteomes" id="UP001149090"/>
    </source>
</evidence>
<dbReference type="EMBL" id="JAPDFW010000008">
    <property type="protein sequence ID" value="KAJ5080560.1"/>
    <property type="molecule type" value="Genomic_DNA"/>
</dbReference>
<keyword evidence="3" id="KW-1185">Reference proteome</keyword>
<dbReference type="AlphaFoldDB" id="A0A9Q0LXH5"/>
<gene>
    <name evidence="2" type="ORF">M0811_14005</name>
</gene>
<proteinExistence type="predicted"/>
<sequence>MLFKQQENKRNRRPKLQKKPKINQDFGIIGNEIENDSKKQTEELRNLITKTFSNPNQIQKEKVLQEIQIRNQESNQTSKIIDNFETELKEFIDQTISKNIESNFKIYENEMIKINDSNLNSNLIFEKASQKLNPNSNEIQKIETEVYKQVWNKVQNDILNPISSEMIKFYETYLNYFFSILNENLDSLKNQEEKLIEDSMNLFYQKLGEFEKKMIEMIETNLK</sequence>
<dbReference type="Proteomes" id="UP001149090">
    <property type="component" value="Unassembled WGS sequence"/>
</dbReference>
<organism evidence="2 3">
    <name type="scientific">Anaeramoeba ignava</name>
    <name type="common">Anaerobic marine amoeba</name>
    <dbReference type="NCBI Taxonomy" id="1746090"/>
    <lineage>
        <taxon>Eukaryota</taxon>
        <taxon>Metamonada</taxon>
        <taxon>Anaeramoebidae</taxon>
        <taxon>Anaeramoeba</taxon>
    </lineage>
</organism>
<feature type="region of interest" description="Disordered" evidence="1">
    <location>
        <begin position="1"/>
        <end position="21"/>
    </location>
</feature>
<reference evidence="2" key="1">
    <citation type="submission" date="2022-10" db="EMBL/GenBank/DDBJ databases">
        <title>Novel sulphate-reducing endosymbionts in the free-living metamonad Anaeramoeba.</title>
        <authorList>
            <person name="Jerlstrom-Hultqvist J."/>
            <person name="Cepicka I."/>
            <person name="Gallot-Lavallee L."/>
            <person name="Salas-Leiva D."/>
            <person name="Curtis B.A."/>
            <person name="Zahonova K."/>
            <person name="Pipaliya S."/>
            <person name="Dacks J."/>
            <person name="Roger A.J."/>
        </authorList>
    </citation>
    <scope>NUCLEOTIDE SEQUENCE</scope>
    <source>
        <strain evidence="2">BMAN</strain>
    </source>
</reference>
<name>A0A9Q0LXH5_ANAIG</name>
<evidence type="ECO:0000313" key="2">
    <source>
        <dbReference type="EMBL" id="KAJ5080560.1"/>
    </source>
</evidence>
<feature type="compositionally biased region" description="Basic residues" evidence="1">
    <location>
        <begin position="10"/>
        <end position="21"/>
    </location>
</feature>
<accession>A0A9Q0LXH5</accession>
<comment type="caution">
    <text evidence="2">The sequence shown here is derived from an EMBL/GenBank/DDBJ whole genome shotgun (WGS) entry which is preliminary data.</text>
</comment>
<evidence type="ECO:0000256" key="1">
    <source>
        <dbReference type="SAM" id="MobiDB-lite"/>
    </source>
</evidence>